<reference evidence="13" key="2">
    <citation type="submission" date="2014-05" db="EMBL/GenBank/DDBJ databases">
        <authorList>
            <person name="Aslett M.A."/>
            <person name="De Silva N."/>
        </authorList>
    </citation>
    <scope>NUCLEOTIDE SEQUENCE</scope>
    <source>
        <strain evidence="13">17X</strain>
    </source>
</reference>
<dbReference type="GeneID" id="3853852"/>
<dbReference type="InterPro" id="IPR015655">
    <property type="entry name" value="PP2C"/>
</dbReference>
<accession>A0A078KGF2</accession>
<dbReference type="Gene3D" id="3.60.40.10">
    <property type="entry name" value="PPM-type phosphatase domain"/>
    <property type="match status" value="1"/>
</dbReference>
<comment type="cofactor">
    <cofactor evidence="1">
        <name>Mn(2+)</name>
        <dbReference type="ChEBI" id="CHEBI:29035"/>
    </cofactor>
</comment>
<evidence type="ECO:0000313" key="13">
    <source>
        <dbReference type="EMBL" id="VTZ80602.1"/>
    </source>
</evidence>
<comment type="catalytic activity">
    <reaction evidence="9">
        <text>O-phospho-L-seryl-[protein] + H2O = L-seryl-[protein] + phosphate</text>
        <dbReference type="Rhea" id="RHEA:20629"/>
        <dbReference type="Rhea" id="RHEA-COMP:9863"/>
        <dbReference type="Rhea" id="RHEA-COMP:11604"/>
        <dbReference type="ChEBI" id="CHEBI:15377"/>
        <dbReference type="ChEBI" id="CHEBI:29999"/>
        <dbReference type="ChEBI" id="CHEBI:43474"/>
        <dbReference type="ChEBI" id="CHEBI:83421"/>
        <dbReference type="EC" id="3.1.3.16"/>
    </reaction>
</comment>
<dbReference type="InterPro" id="IPR036457">
    <property type="entry name" value="PPM-type-like_dom_sf"/>
</dbReference>
<dbReference type="OMA" id="CLLHDRP"/>
<dbReference type="EMBL" id="LM993667">
    <property type="protein sequence ID" value="VTZ80602.1"/>
    <property type="molecule type" value="Genomic_DNA"/>
</dbReference>
<evidence type="ECO:0000256" key="5">
    <source>
        <dbReference type="ARBA" id="ARBA00022801"/>
    </source>
</evidence>
<comment type="catalytic activity">
    <reaction evidence="10">
        <text>O-phospho-L-threonyl-[protein] + H2O = L-threonyl-[protein] + phosphate</text>
        <dbReference type="Rhea" id="RHEA:47004"/>
        <dbReference type="Rhea" id="RHEA-COMP:11060"/>
        <dbReference type="Rhea" id="RHEA-COMP:11605"/>
        <dbReference type="ChEBI" id="CHEBI:15377"/>
        <dbReference type="ChEBI" id="CHEBI:30013"/>
        <dbReference type="ChEBI" id="CHEBI:43474"/>
        <dbReference type="ChEBI" id="CHEBI:61977"/>
        <dbReference type="EC" id="3.1.3.16"/>
    </reaction>
</comment>
<dbReference type="RefSeq" id="XP_022813560.1">
    <property type="nucleotide sequence ID" value="XM_022957084.1"/>
</dbReference>
<keyword evidence="6" id="KW-0460">Magnesium</keyword>
<evidence type="ECO:0000256" key="8">
    <source>
        <dbReference type="ARBA" id="ARBA00023211"/>
    </source>
</evidence>
<gene>
    <name evidence="13" type="ORF">PY17X_1322500</name>
    <name evidence="12" type="ORF">PYYM_1319500</name>
</gene>
<dbReference type="EC" id="3.1.3.16" evidence="3"/>
<feature type="domain" description="PPM-type phosphatase" evidence="11">
    <location>
        <begin position="21"/>
        <end position="278"/>
    </location>
</feature>
<keyword evidence="8" id="KW-0464">Manganese</keyword>
<evidence type="ECO:0000256" key="2">
    <source>
        <dbReference type="ARBA" id="ARBA00006702"/>
    </source>
</evidence>
<evidence type="ECO:0000313" key="14">
    <source>
        <dbReference type="Proteomes" id="UP000072874"/>
    </source>
</evidence>
<dbReference type="CDD" id="cd00143">
    <property type="entry name" value="PP2Cc"/>
    <property type="match status" value="1"/>
</dbReference>
<dbReference type="VEuPathDB" id="PlasmoDB:PYYM_1319500"/>
<keyword evidence="7" id="KW-0904">Protein phosphatase</keyword>
<proteinExistence type="inferred from homology"/>
<sequence>MNKTKLISAKEVSEVVSWYTHACAGSMQGRRSTDEDATVILASLKNFESCRMCTIFDGHVGKDTALFCARNAANFIGNCKSLDIDNITKACIQMDKEILQSSFSHSGSTAIIAIIEKIDGSDMFKLYICNLGDSRAMLIKNDGSFISLSEDHKPYNVKERERIDKTGGFVANGRVLGYIGVSRSFGDKNYKKNLIFPENTHETMMTCVPDIRIYYGNVGDILFLGCDGVFEMLSWSDVAKFSYESVNKYALSDAVINILDYALLSGSKDNITIQIVKFFNDKKDIFYFREKIIPGIYIPNEHISKYEFYENFLNKYHIKNKCIINTLMANCSEVNQKYCYIGPYLKKIRENKSTHIILNRRYKKNIKNLTIPILHEDFIRNNVFNKMDQIGFYRMRDFFREYDKNQKMISY</sequence>
<evidence type="ECO:0000256" key="10">
    <source>
        <dbReference type="ARBA" id="ARBA00048336"/>
    </source>
</evidence>
<dbReference type="InterPro" id="IPR001932">
    <property type="entry name" value="PPM-type_phosphatase-like_dom"/>
</dbReference>
<protein>
    <recommendedName>
        <fullName evidence="3">protein-serine/threonine phosphatase</fullName>
        <ecNumber evidence="3">3.1.3.16</ecNumber>
    </recommendedName>
</protein>
<reference evidence="12" key="3">
    <citation type="submission" date="2014-05" db="EMBL/GenBank/DDBJ databases">
        <authorList>
            <person name="Aslett A.Martin."/>
            <person name="De Silva Nishadi"/>
        </authorList>
    </citation>
    <scope>NUCLEOTIDE SEQUENCE</scope>
    <source>
        <strain evidence="12">YM</strain>
    </source>
</reference>
<dbReference type="Proteomes" id="UP000072904">
    <property type="component" value="Chromosome 13"/>
</dbReference>
<evidence type="ECO:0000256" key="3">
    <source>
        <dbReference type="ARBA" id="ARBA00013081"/>
    </source>
</evidence>
<dbReference type="VEuPathDB" id="PlasmoDB:PY17X_1322500"/>
<dbReference type="VEuPathDB" id="PlasmoDB:Py17XNL_001303087"/>
<dbReference type="PROSITE" id="PS51746">
    <property type="entry name" value="PPM_2"/>
    <property type="match status" value="1"/>
</dbReference>
<reference evidence="13" key="4">
    <citation type="submission" date="2019-05" db="EMBL/GenBank/DDBJ databases">
        <authorList>
            <consortium name="Pathogen Informatics"/>
        </authorList>
    </citation>
    <scope>NUCLEOTIDE SEQUENCE</scope>
    <source>
        <strain evidence="13">17X</strain>
    </source>
</reference>
<dbReference type="SMART" id="SM00332">
    <property type="entry name" value="PP2Cc"/>
    <property type="match status" value="1"/>
</dbReference>
<dbReference type="SUPFAM" id="SSF81606">
    <property type="entry name" value="PP2C-like"/>
    <property type="match status" value="1"/>
</dbReference>
<dbReference type="OrthoDB" id="10264738at2759"/>
<keyword evidence="4" id="KW-0479">Metal-binding</keyword>
<organism evidence="13 14">
    <name type="scientific">Plasmodium yoelii</name>
    <dbReference type="NCBI Taxonomy" id="5861"/>
    <lineage>
        <taxon>Eukaryota</taxon>
        <taxon>Sar</taxon>
        <taxon>Alveolata</taxon>
        <taxon>Apicomplexa</taxon>
        <taxon>Aconoidasida</taxon>
        <taxon>Haemosporida</taxon>
        <taxon>Plasmodiidae</taxon>
        <taxon>Plasmodium</taxon>
        <taxon>Plasmodium (Vinckeia)</taxon>
    </lineage>
</organism>
<dbReference type="AlphaFoldDB" id="A0A078KGF2"/>
<name>A0A078KGF2_PLAYE</name>
<evidence type="ECO:0000256" key="7">
    <source>
        <dbReference type="ARBA" id="ARBA00022912"/>
    </source>
</evidence>
<evidence type="ECO:0000256" key="6">
    <source>
        <dbReference type="ARBA" id="ARBA00022842"/>
    </source>
</evidence>
<evidence type="ECO:0000256" key="4">
    <source>
        <dbReference type="ARBA" id="ARBA00022723"/>
    </source>
</evidence>
<reference evidence="14 15" key="1">
    <citation type="journal article" date="2014" name="BMC Biol.">
        <title>A comprehensive evaluation of rodent malaria parasite genomes and gene expression.</title>
        <authorList>
            <person name="Otto T.D."/>
            <person name="Bohme U."/>
            <person name="Jackson A.P."/>
            <person name="Hunt M."/>
            <person name="Franke-Fayard B."/>
            <person name="Hoeijmakers W.A."/>
            <person name="Religa A.A."/>
            <person name="Robertson L."/>
            <person name="Sanders M."/>
            <person name="Ogun S.A."/>
            <person name="Cunningham D."/>
            <person name="Erhart A."/>
            <person name="Billker O."/>
            <person name="Khan S.M."/>
            <person name="Stunnenberg H.G."/>
            <person name="Langhorne J."/>
            <person name="Holder A.A."/>
            <person name="Waters A.P."/>
            <person name="Newbold C.I."/>
            <person name="Pain A."/>
            <person name="Berriman M."/>
            <person name="Janse C.J."/>
        </authorList>
    </citation>
    <scope>NUCLEOTIDE SEQUENCE [LARGE SCALE GENOMIC DNA]</scope>
    <source>
        <strain evidence="13 14">17X</strain>
        <strain evidence="12 15">YM</strain>
    </source>
</reference>
<dbReference type="KEGG" id="pyo:PY17X_1322500"/>
<evidence type="ECO:0000256" key="9">
    <source>
        <dbReference type="ARBA" id="ARBA00047761"/>
    </source>
</evidence>
<evidence type="ECO:0000313" key="12">
    <source>
        <dbReference type="EMBL" id="CDU19845.1"/>
    </source>
</evidence>
<evidence type="ECO:0000256" key="1">
    <source>
        <dbReference type="ARBA" id="ARBA00001936"/>
    </source>
</evidence>
<keyword evidence="5" id="KW-0378">Hydrolase</keyword>
<dbReference type="EMBL" id="LK934641">
    <property type="protein sequence ID" value="CDU19845.1"/>
    <property type="molecule type" value="Genomic_DNA"/>
</dbReference>
<dbReference type="VEuPathDB" id="PlasmoDB:PY00861"/>
<dbReference type="GO" id="GO:0004722">
    <property type="term" value="F:protein serine/threonine phosphatase activity"/>
    <property type="evidence" value="ECO:0007669"/>
    <property type="project" value="UniProtKB-EC"/>
</dbReference>
<dbReference type="GO" id="GO:0046872">
    <property type="term" value="F:metal ion binding"/>
    <property type="evidence" value="ECO:0007669"/>
    <property type="project" value="UniProtKB-KW"/>
</dbReference>
<dbReference type="Proteomes" id="UP000072874">
    <property type="component" value="Chromosome 13"/>
</dbReference>
<dbReference type="PANTHER" id="PTHR13832">
    <property type="entry name" value="PROTEIN PHOSPHATASE 2C"/>
    <property type="match status" value="1"/>
</dbReference>
<dbReference type="PANTHER" id="PTHR13832:SF803">
    <property type="entry name" value="PROTEIN PHOSPHATASE 1G"/>
    <property type="match status" value="1"/>
</dbReference>
<evidence type="ECO:0000313" key="15">
    <source>
        <dbReference type="Proteomes" id="UP000072904"/>
    </source>
</evidence>
<evidence type="ECO:0000259" key="11">
    <source>
        <dbReference type="PROSITE" id="PS51746"/>
    </source>
</evidence>
<comment type="similarity">
    <text evidence="2">Belongs to the PP2C family.</text>
</comment>
<dbReference type="Pfam" id="PF00481">
    <property type="entry name" value="PP2C"/>
    <property type="match status" value="1"/>
</dbReference>